<dbReference type="AlphaFoldDB" id="A0A7S0YRU4"/>
<dbReference type="Pfam" id="PF03725">
    <property type="entry name" value="RNase_PH_C"/>
    <property type="match status" value="1"/>
</dbReference>
<keyword evidence="6" id="KW-0539">Nucleus</keyword>
<dbReference type="PANTHER" id="PTHR11097:SF14">
    <property type="entry name" value="EXOSOME COMPLEX COMPONENT RRP45"/>
    <property type="match status" value="1"/>
</dbReference>
<evidence type="ECO:0000313" key="9">
    <source>
        <dbReference type="EMBL" id="CAD8784636.1"/>
    </source>
</evidence>
<dbReference type="InterPro" id="IPR033100">
    <property type="entry name" value="Rrp45"/>
</dbReference>
<evidence type="ECO:0000259" key="7">
    <source>
        <dbReference type="Pfam" id="PF01138"/>
    </source>
</evidence>
<dbReference type="GO" id="GO:0000176">
    <property type="term" value="C:nuclear exosome (RNase complex)"/>
    <property type="evidence" value="ECO:0007669"/>
    <property type="project" value="TreeGrafter"/>
</dbReference>
<proteinExistence type="inferred from homology"/>
<evidence type="ECO:0000256" key="3">
    <source>
        <dbReference type="ARBA" id="ARBA00006678"/>
    </source>
</evidence>
<dbReference type="InterPro" id="IPR015847">
    <property type="entry name" value="ExoRNase_PH_dom2"/>
</dbReference>
<keyword evidence="4" id="KW-0963">Cytoplasm</keyword>
<dbReference type="GO" id="GO:0034473">
    <property type="term" value="P:U1 snRNA 3'-end processing"/>
    <property type="evidence" value="ECO:0007669"/>
    <property type="project" value="TreeGrafter"/>
</dbReference>
<sequence length="327" mass="35071">MQKDSDVFISNNDRDFIVKALIDECRLDGRKPYDFRKIGFKFSLDGSTATISLGNTRVMTVVTASLEAPSVGRPMEGMARFNVELSPMASPAFEPYGGGLGFGSRRQADISNEIVRVVERVVKDSGALDLESLCVVSGRSVWILRIDIHVLNHDGNLIDACVLSAVAALRSFRRPDVEIRPMGGGDGSAATASSNDEIIIHSPEVREPHPLTMHHLPMSITFALYEDGNVVAVDPSVRESAAAAGSCTVAMNATSHDVCAIQKVEGGGLTAAQFGRCVRLAAAKIDAVAEQLMEALAQHEVARVQARVRRHRAPTPSVTISEALVVP</sequence>
<dbReference type="InterPro" id="IPR050590">
    <property type="entry name" value="Exosome_comp_Rrp42_subfam"/>
</dbReference>
<dbReference type="GO" id="GO:0034476">
    <property type="term" value="P:U5 snRNA 3'-end processing"/>
    <property type="evidence" value="ECO:0007669"/>
    <property type="project" value="TreeGrafter"/>
</dbReference>
<evidence type="ECO:0000259" key="8">
    <source>
        <dbReference type="Pfam" id="PF03725"/>
    </source>
</evidence>
<comment type="similarity">
    <text evidence="3">Belongs to the RNase PH family.</text>
</comment>
<evidence type="ECO:0000256" key="1">
    <source>
        <dbReference type="ARBA" id="ARBA00004123"/>
    </source>
</evidence>
<name>A0A7S0YRU4_9CHLO</name>
<dbReference type="GO" id="GO:0000177">
    <property type="term" value="C:cytoplasmic exosome (RNase complex)"/>
    <property type="evidence" value="ECO:0007669"/>
    <property type="project" value="TreeGrafter"/>
</dbReference>
<dbReference type="Gene3D" id="3.30.230.70">
    <property type="entry name" value="GHMP Kinase, N-terminal domain"/>
    <property type="match status" value="1"/>
</dbReference>
<feature type="domain" description="Exoribonuclease phosphorolytic" evidence="7">
    <location>
        <begin position="37"/>
        <end position="175"/>
    </location>
</feature>
<dbReference type="EMBL" id="HBFM01026796">
    <property type="protein sequence ID" value="CAD8784636.1"/>
    <property type="molecule type" value="Transcribed_RNA"/>
</dbReference>
<protein>
    <submittedName>
        <fullName evidence="9">Uncharacterized protein</fullName>
    </submittedName>
</protein>
<dbReference type="GO" id="GO:0000467">
    <property type="term" value="P:exonucleolytic trimming to generate mature 3'-end of 5.8S rRNA from tricistronic rRNA transcript (SSU-rRNA, 5.8S rRNA, LSU-rRNA)"/>
    <property type="evidence" value="ECO:0007669"/>
    <property type="project" value="TreeGrafter"/>
</dbReference>
<dbReference type="GO" id="GO:0071028">
    <property type="term" value="P:nuclear mRNA surveillance"/>
    <property type="evidence" value="ECO:0007669"/>
    <property type="project" value="TreeGrafter"/>
</dbReference>
<accession>A0A7S0YRU4</accession>
<dbReference type="SUPFAM" id="SSF54211">
    <property type="entry name" value="Ribosomal protein S5 domain 2-like"/>
    <property type="match status" value="1"/>
</dbReference>
<dbReference type="InterPro" id="IPR001247">
    <property type="entry name" value="ExoRNase_PH_dom1"/>
</dbReference>
<dbReference type="InterPro" id="IPR036345">
    <property type="entry name" value="ExoRNase_PH_dom2_sf"/>
</dbReference>
<dbReference type="GO" id="GO:0071038">
    <property type="term" value="P:TRAMP-dependent tRNA surveillance pathway"/>
    <property type="evidence" value="ECO:0007669"/>
    <property type="project" value="TreeGrafter"/>
</dbReference>
<feature type="domain" description="Exoribonuclease phosphorolytic" evidence="8">
    <location>
        <begin position="215"/>
        <end position="283"/>
    </location>
</feature>
<evidence type="ECO:0000256" key="5">
    <source>
        <dbReference type="ARBA" id="ARBA00022884"/>
    </source>
</evidence>
<dbReference type="PANTHER" id="PTHR11097">
    <property type="entry name" value="EXOSOME COMPLEX EXONUCLEASE RIBOSOMAL RNA PROCESSING PROTEIN"/>
    <property type="match status" value="1"/>
</dbReference>
<dbReference type="SUPFAM" id="SSF55666">
    <property type="entry name" value="Ribonuclease PH domain 2-like"/>
    <property type="match status" value="1"/>
</dbReference>
<dbReference type="GO" id="GO:0034475">
    <property type="term" value="P:U4 snRNA 3'-end processing"/>
    <property type="evidence" value="ECO:0007669"/>
    <property type="project" value="TreeGrafter"/>
</dbReference>
<organism evidence="9">
    <name type="scientific">Polytomella parva</name>
    <dbReference type="NCBI Taxonomy" id="51329"/>
    <lineage>
        <taxon>Eukaryota</taxon>
        <taxon>Viridiplantae</taxon>
        <taxon>Chlorophyta</taxon>
        <taxon>core chlorophytes</taxon>
        <taxon>Chlorophyceae</taxon>
        <taxon>CS clade</taxon>
        <taxon>Chlamydomonadales</taxon>
        <taxon>Chlamydomonadaceae</taxon>
        <taxon>Polytomella</taxon>
    </lineage>
</organism>
<dbReference type="InterPro" id="IPR020568">
    <property type="entry name" value="Ribosomal_Su5_D2-typ_SF"/>
</dbReference>
<evidence type="ECO:0000256" key="2">
    <source>
        <dbReference type="ARBA" id="ARBA00004496"/>
    </source>
</evidence>
<evidence type="ECO:0000256" key="6">
    <source>
        <dbReference type="ARBA" id="ARBA00023242"/>
    </source>
</evidence>
<dbReference type="GO" id="GO:0071035">
    <property type="term" value="P:nuclear polyadenylation-dependent rRNA catabolic process"/>
    <property type="evidence" value="ECO:0007669"/>
    <property type="project" value="TreeGrafter"/>
</dbReference>
<gene>
    <name evidence="9" type="ORF">PPAR00522_LOCUS17323</name>
</gene>
<dbReference type="CDD" id="cd11368">
    <property type="entry name" value="RNase_PH_RRP45"/>
    <property type="match status" value="1"/>
</dbReference>
<comment type="subcellular location">
    <subcellularLocation>
        <location evidence="2">Cytoplasm</location>
    </subcellularLocation>
    <subcellularLocation>
        <location evidence="1">Nucleus</location>
    </subcellularLocation>
</comment>
<dbReference type="Pfam" id="PF01138">
    <property type="entry name" value="RNase_PH"/>
    <property type="match status" value="1"/>
</dbReference>
<dbReference type="GO" id="GO:0035925">
    <property type="term" value="F:mRNA 3'-UTR AU-rich region binding"/>
    <property type="evidence" value="ECO:0007669"/>
    <property type="project" value="TreeGrafter"/>
</dbReference>
<dbReference type="InterPro" id="IPR027408">
    <property type="entry name" value="PNPase/RNase_PH_dom_sf"/>
</dbReference>
<dbReference type="GO" id="GO:0016075">
    <property type="term" value="P:rRNA catabolic process"/>
    <property type="evidence" value="ECO:0007669"/>
    <property type="project" value="TreeGrafter"/>
</dbReference>
<evidence type="ECO:0000256" key="4">
    <source>
        <dbReference type="ARBA" id="ARBA00022490"/>
    </source>
</evidence>
<keyword evidence="5" id="KW-0694">RNA-binding</keyword>
<reference evidence="9" key="1">
    <citation type="submission" date="2021-01" db="EMBL/GenBank/DDBJ databases">
        <authorList>
            <person name="Corre E."/>
            <person name="Pelletier E."/>
            <person name="Niang G."/>
            <person name="Scheremetjew M."/>
            <person name="Finn R."/>
            <person name="Kale V."/>
            <person name="Holt S."/>
            <person name="Cochrane G."/>
            <person name="Meng A."/>
            <person name="Brown T."/>
            <person name="Cohen L."/>
        </authorList>
    </citation>
    <scope>NUCLEOTIDE SEQUENCE</scope>
    <source>
        <strain evidence="9">SAG 63-3</strain>
    </source>
</reference>